<dbReference type="PATRIC" id="fig|632772.20.peg.8307"/>
<reference evidence="1 2" key="1">
    <citation type="submission" date="2009-03" db="EMBL/GenBank/DDBJ databases">
        <title>Comparison of the complete genome sequences of Rhodococcus erythropolis PR4 and Rhodococcus opacus B4.</title>
        <authorList>
            <person name="Takarada H."/>
            <person name="Sekine M."/>
            <person name="Hosoyama A."/>
            <person name="Yamada R."/>
            <person name="Fujisawa T."/>
            <person name="Omata S."/>
            <person name="Shimizu A."/>
            <person name="Tsukatani N."/>
            <person name="Tanikawa S."/>
            <person name="Fujita N."/>
            <person name="Harayama S."/>
        </authorList>
    </citation>
    <scope>NUCLEOTIDE SEQUENCE [LARGE SCALE GENOMIC DNA]</scope>
    <source>
        <strain evidence="1 2">B4</strain>
        <plasmid evidence="1 2">pROB01</plasmid>
    </source>
</reference>
<protein>
    <submittedName>
        <fullName evidence="1">Uncharacterized protein</fullName>
    </submittedName>
</protein>
<evidence type="ECO:0000313" key="2">
    <source>
        <dbReference type="Proteomes" id="UP000002212"/>
    </source>
</evidence>
<dbReference type="Proteomes" id="UP000002212">
    <property type="component" value="Plasmid pROB01"/>
</dbReference>
<geneLocation type="plasmid" evidence="1 2">
    <name>pROB01</name>
</geneLocation>
<sequence length="397" mass="43787">MRRTVTGGHRSVAGHRSSCGALLESITKMSHRSMTSISTMAQWSTVEADHHQFTIGERQADTLAVAVESSLFDAGSDFLTVRTGVAYGPVSIGVEILRDQPDSTLFEDWENVAECTINASTLCVMTLQGDPVQDFTDLTVIEPGRYRVRVHARGRDANWDMDVTEPTEDYLVQLWPVPRTQGFLRLKKTDTAWSEVDPKIPIATQAAARESVQAPNPQALGRPKLKRLVNRNSVSRFQLRNFTAVSDVAHLDRLLAEKLLALRDDELRSVAQWLPRRALAKAGLLDIEWVSNAVTVLEAGLWERPKDIYAAAVRAMTGGDPEIPVTQIVSVFDGQKPVDPVFGAMNALIYGFDPDPAVATFLALHGTLLAYGPQWKDLVNELEAAFPRIATWTIEGS</sequence>
<accession>C1BCI8</accession>
<name>C1BCI8_RHOOB</name>
<dbReference type="AlphaFoldDB" id="C1BCI8"/>
<evidence type="ECO:0000313" key="1">
    <source>
        <dbReference type="EMBL" id="BAH56043.1"/>
    </source>
</evidence>
<gene>
    <name evidence="1" type="ordered locus">ROP_pROB01-05440</name>
</gene>
<dbReference type="EMBL" id="AP011116">
    <property type="protein sequence ID" value="BAH56043.1"/>
    <property type="molecule type" value="Genomic_DNA"/>
</dbReference>
<dbReference type="HOGENOM" id="CLU_694218_0_0_11"/>
<dbReference type="KEGG" id="rop:ROP_pROB01-05440"/>
<keyword evidence="1" id="KW-0614">Plasmid</keyword>
<proteinExistence type="predicted"/>
<organism evidence="1 2">
    <name type="scientific">Rhodococcus opacus (strain B4)</name>
    <dbReference type="NCBI Taxonomy" id="632772"/>
    <lineage>
        <taxon>Bacteria</taxon>
        <taxon>Bacillati</taxon>
        <taxon>Actinomycetota</taxon>
        <taxon>Actinomycetes</taxon>
        <taxon>Mycobacteriales</taxon>
        <taxon>Nocardiaceae</taxon>
        <taxon>Rhodococcus</taxon>
    </lineage>
</organism>